<dbReference type="Pfam" id="PF19313">
    <property type="entry name" value="DUF5916"/>
    <property type="match status" value="1"/>
</dbReference>
<feature type="non-terminal residue" evidence="2">
    <location>
        <position position="398"/>
    </location>
</feature>
<reference evidence="2" key="1">
    <citation type="journal article" date="2014" name="Front. Microbiol.">
        <title>High frequency of phylogenetically diverse reductive dehalogenase-homologous genes in deep subseafloor sedimentary metagenomes.</title>
        <authorList>
            <person name="Kawai M."/>
            <person name="Futagami T."/>
            <person name="Toyoda A."/>
            <person name="Takaki Y."/>
            <person name="Nishi S."/>
            <person name="Hori S."/>
            <person name="Arai W."/>
            <person name="Tsubouchi T."/>
            <person name="Morono Y."/>
            <person name="Uchiyama I."/>
            <person name="Ito T."/>
            <person name="Fujiyama A."/>
            <person name="Inagaki F."/>
            <person name="Takami H."/>
        </authorList>
    </citation>
    <scope>NUCLEOTIDE SEQUENCE</scope>
    <source>
        <strain evidence="2">Expedition CK06-06</strain>
    </source>
</reference>
<feature type="domain" description="DUF5916" evidence="1">
    <location>
        <begin position="43"/>
        <end position="123"/>
    </location>
</feature>
<evidence type="ECO:0000259" key="1">
    <source>
        <dbReference type="Pfam" id="PF19313"/>
    </source>
</evidence>
<accession>X1LRN6</accession>
<dbReference type="InterPro" id="IPR045670">
    <property type="entry name" value="DUF5916"/>
</dbReference>
<name>X1LRN6_9ZZZZ</name>
<dbReference type="EMBL" id="BARV01002849">
    <property type="protein sequence ID" value="GAH96818.1"/>
    <property type="molecule type" value="Genomic_DNA"/>
</dbReference>
<evidence type="ECO:0000313" key="2">
    <source>
        <dbReference type="EMBL" id="GAH96818.1"/>
    </source>
</evidence>
<sequence>VLETSFWAGPLESSQRVSQFGVLRGLNLRRTEKRARIIPHIISKLEEGEKSELEGGIDARYAFSQMVSGNLTINPDFATIEADQEQINLTRFELSLAEKRNFFLEGSEIYQQRIRLFYSRRVSDIYGGVKFYGKSGGYEFSGLSAQTKKDESLGEDSANFTVFRLKKDVMKSSTIGFLAANKLVGGKNKGTAGIDTSLYFTDTFKFTGQFALSYGDYNNNNIAFFLRPSYDSATFHIHLRYTQLGRCFRDNANEVGFIRDDNRHELDSAVSKTFWLKRWGFDRIEYFSNYNIYWGLDRNLRSWQIDQELSLDLQNKFSLNIEHTSEYKAQDNERFEKDFRNYETEFELGYNAREWQHARISYGFGRNFDLDFQLVEGRLNYKLTQDFSLQYSLTRLIF</sequence>
<comment type="caution">
    <text evidence="2">The sequence shown here is derived from an EMBL/GenBank/DDBJ whole genome shotgun (WGS) entry which is preliminary data.</text>
</comment>
<feature type="non-terminal residue" evidence="2">
    <location>
        <position position="1"/>
    </location>
</feature>
<protein>
    <recommendedName>
        <fullName evidence="1">DUF5916 domain-containing protein</fullName>
    </recommendedName>
</protein>
<organism evidence="2">
    <name type="scientific">marine sediment metagenome</name>
    <dbReference type="NCBI Taxonomy" id="412755"/>
    <lineage>
        <taxon>unclassified sequences</taxon>
        <taxon>metagenomes</taxon>
        <taxon>ecological metagenomes</taxon>
    </lineage>
</organism>
<dbReference type="AlphaFoldDB" id="X1LRN6"/>
<proteinExistence type="predicted"/>
<gene>
    <name evidence="2" type="ORF">S06H3_07124</name>
</gene>